<feature type="binding site" evidence="9">
    <location>
        <position position="66"/>
    </location>
    <ligand>
        <name>S-adenosyl-L-methionine</name>
        <dbReference type="ChEBI" id="CHEBI:59789"/>
    </ligand>
</feature>
<organism evidence="10 11">
    <name type="scientific">Methylobacterium symbioticum</name>
    <dbReference type="NCBI Taxonomy" id="2584084"/>
    <lineage>
        <taxon>Bacteria</taxon>
        <taxon>Pseudomonadati</taxon>
        <taxon>Pseudomonadota</taxon>
        <taxon>Alphaproteobacteria</taxon>
        <taxon>Hyphomicrobiales</taxon>
        <taxon>Methylobacteriaceae</taxon>
        <taxon>Methylobacterium</taxon>
    </lineage>
</organism>
<dbReference type="PANTHER" id="PTHR10259">
    <property type="entry name" value="THIOPURINE S-METHYLTRANSFERASE"/>
    <property type="match status" value="1"/>
</dbReference>
<dbReference type="GO" id="GO:0008119">
    <property type="term" value="F:thiopurine S-methyltransferase activity"/>
    <property type="evidence" value="ECO:0007669"/>
    <property type="project" value="UniProtKB-UniRule"/>
</dbReference>
<protein>
    <recommendedName>
        <fullName evidence="4 9">Thiopurine S-methyltransferase</fullName>
        <ecNumber evidence="4 9">2.1.1.67</ecNumber>
    </recommendedName>
    <alternativeName>
        <fullName evidence="9">Thiopurine methyltransferase</fullName>
    </alternativeName>
</protein>
<evidence type="ECO:0000256" key="9">
    <source>
        <dbReference type="HAMAP-Rule" id="MF_00812"/>
    </source>
</evidence>
<dbReference type="PIRSF" id="PIRSF023956">
    <property type="entry name" value="Thiopurine_S-methyltransferase"/>
    <property type="match status" value="1"/>
</dbReference>
<accession>A0A509EKH0</accession>
<dbReference type="EMBL" id="CABFPH010000082">
    <property type="protein sequence ID" value="VUD73723.1"/>
    <property type="molecule type" value="Genomic_DNA"/>
</dbReference>
<comment type="catalytic activity">
    <reaction evidence="1 9">
        <text>S-adenosyl-L-methionine + a thiopurine = S-adenosyl-L-homocysteine + a thiopurine S-methylether.</text>
        <dbReference type="EC" id="2.1.1.67"/>
    </reaction>
</comment>
<dbReference type="SUPFAM" id="SSF53335">
    <property type="entry name" value="S-adenosyl-L-methionine-dependent methyltransferases"/>
    <property type="match status" value="1"/>
</dbReference>
<evidence type="ECO:0000256" key="6">
    <source>
        <dbReference type="ARBA" id="ARBA00022603"/>
    </source>
</evidence>
<evidence type="ECO:0000313" key="11">
    <source>
        <dbReference type="Proteomes" id="UP000410984"/>
    </source>
</evidence>
<proteinExistence type="inferred from homology"/>
<keyword evidence="7 9" id="KW-0808">Transferase</keyword>
<evidence type="ECO:0000256" key="3">
    <source>
        <dbReference type="ARBA" id="ARBA00008145"/>
    </source>
</evidence>
<evidence type="ECO:0000256" key="8">
    <source>
        <dbReference type="ARBA" id="ARBA00022691"/>
    </source>
</evidence>
<dbReference type="FunFam" id="3.40.50.150:FF:000101">
    <property type="entry name" value="Thiopurine S-methyltransferase"/>
    <property type="match status" value="1"/>
</dbReference>
<dbReference type="InterPro" id="IPR008854">
    <property type="entry name" value="TPMT"/>
</dbReference>
<evidence type="ECO:0000256" key="5">
    <source>
        <dbReference type="ARBA" id="ARBA00022490"/>
    </source>
</evidence>
<dbReference type="OrthoDB" id="9778208at2"/>
<dbReference type="GO" id="GO:0010038">
    <property type="term" value="P:response to metal ion"/>
    <property type="evidence" value="ECO:0007669"/>
    <property type="project" value="InterPro"/>
</dbReference>
<evidence type="ECO:0000256" key="2">
    <source>
        <dbReference type="ARBA" id="ARBA00004496"/>
    </source>
</evidence>
<dbReference type="PROSITE" id="PS51585">
    <property type="entry name" value="SAM_MT_TPMT"/>
    <property type="match status" value="1"/>
</dbReference>
<reference evidence="10 11" key="1">
    <citation type="submission" date="2019-06" db="EMBL/GenBank/DDBJ databases">
        <authorList>
            <person name="Rodrigo-Torres L."/>
            <person name="Arahal R. D."/>
            <person name="Lucena T."/>
        </authorList>
    </citation>
    <scope>NUCLEOTIDE SEQUENCE [LARGE SCALE GENOMIC DNA]</scope>
    <source>
        <strain evidence="10 11">SB0023/3</strain>
    </source>
</reference>
<keyword evidence="6 9" id="KW-0489">Methyltransferase</keyword>
<evidence type="ECO:0000256" key="4">
    <source>
        <dbReference type="ARBA" id="ARBA00011905"/>
    </source>
</evidence>
<sequence>MEPDFWHRKWQRNEIAFHEGRPNALLVRHVDRLSLAAGSHVFVPLCGKSADIGWLMARGLRVSGAELSRDAVDQLFADLALEPAITRAGSLTHYRAAGIDIHVGDVFALSADILGRVDAVYDRAALVALPAMMRTRYAGHLTRITAAAAQLLICFEYDPSLMDGPPFSVGEEEVRSLYARDYALSRLDRVPVAGRLKGTVEATESVWLLERREV</sequence>
<feature type="binding site" evidence="9">
    <location>
        <position position="45"/>
    </location>
    <ligand>
        <name>S-adenosyl-L-methionine</name>
        <dbReference type="ChEBI" id="CHEBI:59789"/>
    </ligand>
</feature>
<keyword evidence="8 9" id="KW-0949">S-adenosyl-L-methionine</keyword>
<dbReference type="GO" id="GO:0005737">
    <property type="term" value="C:cytoplasm"/>
    <property type="evidence" value="ECO:0007669"/>
    <property type="project" value="UniProtKB-SubCell"/>
</dbReference>
<dbReference type="Proteomes" id="UP000410984">
    <property type="component" value="Unassembled WGS sequence"/>
</dbReference>
<name>A0A509EKH0_9HYPH</name>
<dbReference type="GO" id="GO:0032259">
    <property type="term" value="P:methylation"/>
    <property type="evidence" value="ECO:0007669"/>
    <property type="project" value="UniProtKB-KW"/>
</dbReference>
<dbReference type="Gene3D" id="3.40.50.150">
    <property type="entry name" value="Vaccinia Virus protein VP39"/>
    <property type="match status" value="1"/>
</dbReference>
<keyword evidence="11" id="KW-1185">Reference proteome</keyword>
<dbReference type="Pfam" id="PF05724">
    <property type="entry name" value="TPMT"/>
    <property type="match status" value="1"/>
</dbReference>
<dbReference type="InterPro" id="IPR029063">
    <property type="entry name" value="SAM-dependent_MTases_sf"/>
</dbReference>
<dbReference type="NCBIfam" id="NF009732">
    <property type="entry name" value="PRK13255.1"/>
    <property type="match status" value="1"/>
</dbReference>
<dbReference type="AlphaFoldDB" id="A0A509EKH0"/>
<dbReference type="InterPro" id="IPR025835">
    <property type="entry name" value="Thiopurine_S-MeTrfase"/>
</dbReference>
<evidence type="ECO:0000256" key="1">
    <source>
        <dbReference type="ARBA" id="ARBA00000903"/>
    </source>
</evidence>
<dbReference type="InterPro" id="IPR022474">
    <property type="entry name" value="Thiopur_S-MeTfrase_Se/Te_detox"/>
</dbReference>
<gene>
    <name evidence="9 10" type="primary">tpm</name>
    <name evidence="10" type="ORF">MET9862_04342</name>
</gene>
<dbReference type="NCBIfam" id="TIGR03840">
    <property type="entry name" value="TMPT_Se_Te"/>
    <property type="match status" value="1"/>
</dbReference>
<dbReference type="PANTHER" id="PTHR10259:SF11">
    <property type="entry name" value="THIOPURINE S-METHYLTRANSFERASE"/>
    <property type="match status" value="1"/>
</dbReference>
<evidence type="ECO:0000313" key="10">
    <source>
        <dbReference type="EMBL" id="VUD73723.1"/>
    </source>
</evidence>
<keyword evidence="5 9" id="KW-0963">Cytoplasm</keyword>
<dbReference type="RefSeq" id="WP_142584938.1">
    <property type="nucleotide sequence ID" value="NZ_CABFPH010000082.1"/>
</dbReference>
<comment type="similarity">
    <text evidence="3 9">Belongs to the class I-like SAM-binding methyltransferase superfamily. TPMT family.</text>
</comment>
<dbReference type="HAMAP" id="MF_00812">
    <property type="entry name" value="Thiopur_methtran"/>
    <property type="match status" value="1"/>
</dbReference>
<feature type="binding site" evidence="9">
    <location>
        <position position="10"/>
    </location>
    <ligand>
        <name>S-adenosyl-L-methionine</name>
        <dbReference type="ChEBI" id="CHEBI:59789"/>
    </ligand>
</feature>
<dbReference type="EC" id="2.1.1.67" evidence="4 9"/>
<feature type="binding site" evidence="9">
    <location>
        <position position="123"/>
    </location>
    <ligand>
        <name>S-adenosyl-L-methionine</name>
        <dbReference type="ChEBI" id="CHEBI:59789"/>
    </ligand>
</feature>
<evidence type="ECO:0000256" key="7">
    <source>
        <dbReference type="ARBA" id="ARBA00022679"/>
    </source>
</evidence>
<comment type="subcellular location">
    <subcellularLocation>
        <location evidence="2 9">Cytoplasm</location>
    </subcellularLocation>
</comment>